<evidence type="ECO:0000256" key="2">
    <source>
        <dbReference type="SAM" id="Phobius"/>
    </source>
</evidence>
<comment type="similarity">
    <text evidence="1">Belongs to the major facilitator superfamily. Phosphate:H(+) symporter (TC 2.A.1.9) family.</text>
</comment>
<dbReference type="Gene3D" id="1.20.1250.20">
    <property type="entry name" value="MFS general substrate transporter like domains"/>
    <property type="match status" value="1"/>
</dbReference>
<evidence type="ECO:0000256" key="1">
    <source>
        <dbReference type="ARBA" id="ARBA00044504"/>
    </source>
</evidence>
<sequence length="107" mass="11826">MKSLGTSSYSTSIGIGNFLSSFILFAVARMTKENGHKGWILNNLNASVLTSYLAFLAALNFLNYIVFMVIVMSYRYNAEASNSMEVLREELEGLKSMHQVESAAEGN</sequence>
<keyword evidence="2" id="KW-0812">Transmembrane</keyword>
<reference evidence="3" key="1">
    <citation type="submission" date="2020-06" db="EMBL/GenBank/DDBJ databases">
        <authorList>
            <person name="Li T."/>
            <person name="Hu X."/>
            <person name="Zhang T."/>
            <person name="Song X."/>
            <person name="Zhang H."/>
            <person name="Dai N."/>
            <person name="Sheng W."/>
            <person name="Hou X."/>
            <person name="Wei L."/>
        </authorList>
    </citation>
    <scope>NUCLEOTIDE SEQUENCE</scope>
    <source>
        <strain evidence="3">KEN8</strain>
        <tissue evidence="3">Leaf</tissue>
    </source>
</reference>
<comment type="caution">
    <text evidence="3">The sequence shown here is derived from an EMBL/GenBank/DDBJ whole genome shotgun (WGS) entry which is preliminary data.</text>
</comment>
<feature type="transmembrane region" description="Helical" evidence="2">
    <location>
        <begin position="12"/>
        <end position="31"/>
    </location>
</feature>
<accession>A0AAW2R9G9</accession>
<evidence type="ECO:0000313" key="3">
    <source>
        <dbReference type="EMBL" id="KAL0376822.1"/>
    </source>
</evidence>
<keyword evidence="2" id="KW-0472">Membrane</keyword>
<dbReference type="AlphaFoldDB" id="A0AAW2R9G9"/>
<protein>
    <submittedName>
        <fullName evidence="3">Protein NRT1/ PTR FAMILY 5.2</fullName>
    </submittedName>
</protein>
<organism evidence="3">
    <name type="scientific">Sesamum calycinum</name>
    <dbReference type="NCBI Taxonomy" id="2727403"/>
    <lineage>
        <taxon>Eukaryota</taxon>
        <taxon>Viridiplantae</taxon>
        <taxon>Streptophyta</taxon>
        <taxon>Embryophyta</taxon>
        <taxon>Tracheophyta</taxon>
        <taxon>Spermatophyta</taxon>
        <taxon>Magnoliopsida</taxon>
        <taxon>eudicotyledons</taxon>
        <taxon>Gunneridae</taxon>
        <taxon>Pentapetalae</taxon>
        <taxon>asterids</taxon>
        <taxon>lamiids</taxon>
        <taxon>Lamiales</taxon>
        <taxon>Pedaliaceae</taxon>
        <taxon>Sesamum</taxon>
    </lineage>
</organism>
<feature type="transmembrane region" description="Helical" evidence="2">
    <location>
        <begin position="51"/>
        <end position="74"/>
    </location>
</feature>
<gene>
    <name evidence="3" type="ORF">Scaly_0799800</name>
</gene>
<dbReference type="InterPro" id="IPR036259">
    <property type="entry name" value="MFS_trans_sf"/>
</dbReference>
<reference evidence="3" key="2">
    <citation type="journal article" date="2024" name="Plant">
        <title>Genomic evolution and insights into agronomic trait innovations of Sesamum species.</title>
        <authorList>
            <person name="Miao H."/>
            <person name="Wang L."/>
            <person name="Qu L."/>
            <person name="Liu H."/>
            <person name="Sun Y."/>
            <person name="Le M."/>
            <person name="Wang Q."/>
            <person name="Wei S."/>
            <person name="Zheng Y."/>
            <person name="Lin W."/>
            <person name="Duan Y."/>
            <person name="Cao H."/>
            <person name="Xiong S."/>
            <person name="Wang X."/>
            <person name="Wei L."/>
            <person name="Li C."/>
            <person name="Ma Q."/>
            <person name="Ju M."/>
            <person name="Zhao R."/>
            <person name="Li G."/>
            <person name="Mu C."/>
            <person name="Tian Q."/>
            <person name="Mei H."/>
            <person name="Zhang T."/>
            <person name="Gao T."/>
            <person name="Zhang H."/>
        </authorList>
    </citation>
    <scope>NUCLEOTIDE SEQUENCE</scope>
    <source>
        <strain evidence="3">KEN8</strain>
    </source>
</reference>
<name>A0AAW2R9G9_9LAMI</name>
<dbReference type="EMBL" id="JACGWM010000004">
    <property type="protein sequence ID" value="KAL0376822.1"/>
    <property type="molecule type" value="Genomic_DNA"/>
</dbReference>
<keyword evidence="2" id="KW-1133">Transmembrane helix</keyword>
<proteinExistence type="inferred from homology"/>